<comment type="catalytic activity">
    <reaction evidence="4 5">
        <text>[protein]-L-glutamate 5-O-methyl ester + H2O = L-glutamyl-[protein] + methanol + H(+)</text>
        <dbReference type="Rhea" id="RHEA:23236"/>
        <dbReference type="Rhea" id="RHEA-COMP:10208"/>
        <dbReference type="Rhea" id="RHEA-COMP:10311"/>
        <dbReference type="ChEBI" id="CHEBI:15377"/>
        <dbReference type="ChEBI" id="CHEBI:15378"/>
        <dbReference type="ChEBI" id="CHEBI:17790"/>
        <dbReference type="ChEBI" id="CHEBI:29973"/>
        <dbReference type="ChEBI" id="CHEBI:82795"/>
        <dbReference type="EC" id="3.1.1.61"/>
    </reaction>
</comment>
<sequence>MPAATPTDKLRVLVVDDSLLYRKIVRDALAALPNVEVVGSASNGRMAIEKIEQLSPDLVTLDFEMPELDGPGVLRWLRQSKRPTRAVMLSAFTSEGADATVLALQEGAFDFVVKPSGGSPHDNQLLLQTALAARVQAVQDWRAARQPRRVAVPPPSVGLPPATRVLPGTQRIGVVAIGVSTGGPDALRAMLPRLPADLAAPVVIVQHMPPVFTKSLADSLNKLCPLHVAEAVDGQLVAPGEVVIAPGGRQMKVRRTESGQVQIELTNDPPVQSCRPSVDYLFFSLADSFGSQTLSVIMTGMGYDGAEGCRRLHALGGPVIAQNEATCVVFGMPRKPVEEGVADIVAPLSSIADDIVRYTGRRTRP</sequence>
<protein>
    <recommendedName>
        <fullName evidence="5">Protein-glutamate methylesterase/protein-glutamine glutaminase</fullName>
        <ecNumber evidence="5">3.1.1.61</ecNumber>
        <ecNumber evidence="5">3.5.1.44</ecNumber>
    </recommendedName>
</protein>
<dbReference type="GO" id="GO:0008984">
    <property type="term" value="F:protein-glutamate methylesterase activity"/>
    <property type="evidence" value="ECO:0007669"/>
    <property type="project" value="UniProtKB-UniRule"/>
</dbReference>
<dbReference type="NCBIfam" id="NF001965">
    <property type="entry name" value="PRK00742.1"/>
    <property type="match status" value="1"/>
</dbReference>
<evidence type="ECO:0000256" key="3">
    <source>
        <dbReference type="ARBA" id="ARBA00022801"/>
    </source>
</evidence>
<dbReference type="Gene3D" id="3.40.50.180">
    <property type="entry name" value="Methylesterase CheB, C-terminal domain"/>
    <property type="match status" value="1"/>
</dbReference>
<dbReference type="InterPro" id="IPR001789">
    <property type="entry name" value="Sig_transdc_resp-reg_receiver"/>
</dbReference>
<dbReference type="EMBL" id="DSOK01000170">
    <property type="protein sequence ID" value="HEN14968.1"/>
    <property type="molecule type" value="Genomic_DNA"/>
</dbReference>
<feature type="domain" description="Response regulatory" evidence="8">
    <location>
        <begin position="11"/>
        <end position="129"/>
    </location>
</feature>
<dbReference type="SMART" id="SM00448">
    <property type="entry name" value="REC"/>
    <property type="match status" value="1"/>
</dbReference>
<keyword evidence="3 5" id="KW-0378">Hydrolase</keyword>
<feature type="active site" evidence="5 6">
    <location>
        <position position="180"/>
    </location>
</feature>
<comment type="caution">
    <text evidence="10">The sequence shown here is derived from an EMBL/GenBank/DDBJ whole genome shotgun (WGS) entry which is preliminary data.</text>
</comment>
<dbReference type="Gene3D" id="3.40.50.2300">
    <property type="match status" value="1"/>
</dbReference>
<keyword evidence="1 5" id="KW-0963">Cytoplasm</keyword>
<evidence type="ECO:0000256" key="1">
    <source>
        <dbReference type="ARBA" id="ARBA00022490"/>
    </source>
</evidence>
<comment type="catalytic activity">
    <reaction evidence="5">
        <text>L-glutaminyl-[protein] + H2O = L-glutamyl-[protein] + NH4(+)</text>
        <dbReference type="Rhea" id="RHEA:16441"/>
        <dbReference type="Rhea" id="RHEA-COMP:10207"/>
        <dbReference type="Rhea" id="RHEA-COMP:10208"/>
        <dbReference type="ChEBI" id="CHEBI:15377"/>
        <dbReference type="ChEBI" id="CHEBI:28938"/>
        <dbReference type="ChEBI" id="CHEBI:29973"/>
        <dbReference type="ChEBI" id="CHEBI:30011"/>
        <dbReference type="EC" id="3.5.1.44"/>
    </reaction>
</comment>
<evidence type="ECO:0000256" key="6">
    <source>
        <dbReference type="PROSITE-ProRule" id="PRU00050"/>
    </source>
</evidence>
<feature type="active site" evidence="5 6">
    <location>
        <position position="304"/>
    </location>
</feature>
<dbReference type="GO" id="GO:0006935">
    <property type="term" value="P:chemotaxis"/>
    <property type="evidence" value="ECO:0007669"/>
    <property type="project" value="UniProtKB-UniRule"/>
</dbReference>
<dbReference type="PROSITE" id="PS50122">
    <property type="entry name" value="CHEB"/>
    <property type="match status" value="1"/>
</dbReference>
<reference evidence="10" key="1">
    <citation type="journal article" date="2020" name="mSystems">
        <title>Genome- and Community-Level Interaction Insights into Carbon Utilization and Element Cycling Functions of Hydrothermarchaeota in Hydrothermal Sediment.</title>
        <authorList>
            <person name="Zhou Z."/>
            <person name="Liu Y."/>
            <person name="Xu W."/>
            <person name="Pan J."/>
            <person name="Luo Z.H."/>
            <person name="Li M."/>
        </authorList>
    </citation>
    <scope>NUCLEOTIDE SEQUENCE [LARGE SCALE GENOMIC DNA]</scope>
    <source>
        <strain evidence="10">SpSt-339</strain>
    </source>
</reference>
<dbReference type="Pfam" id="PF01339">
    <property type="entry name" value="CheB_methylest"/>
    <property type="match status" value="1"/>
</dbReference>
<dbReference type="PIRSF" id="PIRSF000876">
    <property type="entry name" value="RR_chemtxs_CheB"/>
    <property type="match status" value="1"/>
</dbReference>
<proteinExistence type="inferred from homology"/>
<dbReference type="EC" id="3.1.1.61" evidence="5"/>
<dbReference type="PANTHER" id="PTHR42872:SF6">
    <property type="entry name" value="PROTEIN-GLUTAMATE METHYLESTERASE_PROTEIN-GLUTAMINE GLUTAMINASE"/>
    <property type="match status" value="1"/>
</dbReference>
<evidence type="ECO:0000259" key="9">
    <source>
        <dbReference type="PROSITE" id="PS50122"/>
    </source>
</evidence>
<comment type="subcellular location">
    <subcellularLocation>
        <location evidence="5">Cytoplasm</location>
    </subcellularLocation>
</comment>
<dbReference type="SUPFAM" id="SSF52738">
    <property type="entry name" value="Methylesterase CheB, C-terminal domain"/>
    <property type="match status" value="1"/>
</dbReference>
<feature type="active site" evidence="5 6">
    <location>
        <position position="207"/>
    </location>
</feature>
<dbReference type="PANTHER" id="PTHR42872">
    <property type="entry name" value="PROTEIN-GLUTAMATE METHYLESTERASE/PROTEIN-GLUTAMINE GLUTAMINASE"/>
    <property type="match status" value="1"/>
</dbReference>
<dbReference type="PROSITE" id="PS50110">
    <property type="entry name" value="RESPONSE_REGULATORY"/>
    <property type="match status" value="1"/>
</dbReference>
<dbReference type="GO" id="GO:0050568">
    <property type="term" value="F:protein-glutamine glutaminase activity"/>
    <property type="evidence" value="ECO:0007669"/>
    <property type="project" value="UniProtKB-UniRule"/>
</dbReference>
<dbReference type="Pfam" id="PF00072">
    <property type="entry name" value="Response_reg"/>
    <property type="match status" value="1"/>
</dbReference>
<dbReference type="InterPro" id="IPR035909">
    <property type="entry name" value="CheB_C"/>
</dbReference>
<keyword evidence="2 5" id="KW-0145">Chemotaxis</keyword>
<dbReference type="InterPro" id="IPR011006">
    <property type="entry name" value="CheY-like_superfamily"/>
</dbReference>
<dbReference type="SUPFAM" id="SSF52172">
    <property type="entry name" value="CheY-like"/>
    <property type="match status" value="1"/>
</dbReference>
<evidence type="ECO:0000313" key="10">
    <source>
        <dbReference type="EMBL" id="HEN14968.1"/>
    </source>
</evidence>
<comment type="function">
    <text evidence="5">Involved in chemotaxis. Part of a chemotaxis signal transduction system that modulates chemotaxis in response to various stimuli. Catalyzes the demethylation of specific methylglutamate residues introduced into the chemoreceptors (methyl-accepting chemotaxis proteins or MCP) by CheR. Also mediates the irreversible deamidation of specific glutamine residues to glutamic acid.</text>
</comment>
<evidence type="ECO:0000256" key="2">
    <source>
        <dbReference type="ARBA" id="ARBA00022500"/>
    </source>
</evidence>
<dbReference type="HAMAP" id="MF_00099">
    <property type="entry name" value="CheB_chemtxs"/>
    <property type="match status" value="1"/>
</dbReference>
<evidence type="ECO:0000259" key="8">
    <source>
        <dbReference type="PROSITE" id="PS50110"/>
    </source>
</evidence>
<comment type="domain">
    <text evidence="5">Contains a C-terminal catalytic domain, and an N-terminal region which modulates catalytic activity.</text>
</comment>
<name>A0A7C2NU81_9PLAN</name>
<organism evidence="10">
    <name type="scientific">Schlesneria paludicola</name>
    <dbReference type="NCBI Taxonomy" id="360056"/>
    <lineage>
        <taxon>Bacteria</taxon>
        <taxon>Pseudomonadati</taxon>
        <taxon>Planctomycetota</taxon>
        <taxon>Planctomycetia</taxon>
        <taxon>Planctomycetales</taxon>
        <taxon>Planctomycetaceae</taxon>
        <taxon>Schlesneria</taxon>
    </lineage>
</organism>
<evidence type="ECO:0000256" key="7">
    <source>
        <dbReference type="PROSITE-ProRule" id="PRU00169"/>
    </source>
</evidence>
<dbReference type="CDD" id="cd16432">
    <property type="entry name" value="CheB_Rec"/>
    <property type="match status" value="1"/>
</dbReference>
<dbReference type="GO" id="GO:0000156">
    <property type="term" value="F:phosphorelay response regulator activity"/>
    <property type="evidence" value="ECO:0007669"/>
    <property type="project" value="InterPro"/>
</dbReference>
<accession>A0A7C2NU81</accession>
<gene>
    <name evidence="5" type="primary">cheB</name>
    <name evidence="10" type="ORF">ENQ76_05795</name>
</gene>
<dbReference type="InterPro" id="IPR008248">
    <property type="entry name" value="CheB-like"/>
</dbReference>
<comment type="similarity">
    <text evidence="5">Belongs to the CheB family.</text>
</comment>
<feature type="modified residue" description="4-aspartylphosphate" evidence="5 7">
    <location>
        <position position="62"/>
    </location>
</feature>
<dbReference type="CDD" id="cd17541">
    <property type="entry name" value="REC_CheB-like"/>
    <property type="match status" value="1"/>
</dbReference>
<evidence type="ECO:0000256" key="4">
    <source>
        <dbReference type="ARBA" id="ARBA00048267"/>
    </source>
</evidence>
<dbReference type="AlphaFoldDB" id="A0A7C2NU81"/>
<dbReference type="EC" id="3.5.1.44" evidence="5"/>
<dbReference type="GO" id="GO:0005737">
    <property type="term" value="C:cytoplasm"/>
    <property type="evidence" value="ECO:0007669"/>
    <property type="project" value="UniProtKB-SubCell"/>
</dbReference>
<feature type="domain" description="CheB-type methylesterase" evidence="9">
    <location>
        <begin position="167"/>
        <end position="362"/>
    </location>
</feature>
<keyword evidence="5 7" id="KW-0597">Phosphoprotein</keyword>
<comment type="PTM">
    <text evidence="5">Phosphorylated by CheA. Phosphorylation of the N-terminal regulatory domain activates the methylesterase activity.</text>
</comment>
<dbReference type="InterPro" id="IPR000673">
    <property type="entry name" value="Sig_transdc_resp-reg_Me-estase"/>
</dbReference>
<evidence type="ECO:0000256" key="5">
    <source>
        <dbReference type="HAMAP-Rule" id="MF_00099"/>
    </source>
</evidence>